<dbReference type="Proteomes" id="UP000011518">
    <property type="component" value="Unassembled WGS sequence"/>
</dbReference>
<evidence type="ECO:0000313" key="1">
    <source>
        <dbReference type="EMBL" id="ELW63556.1"/>
    </source>
</evidence>
<dbReference type="InParanoid" id="L9KLD3"/>
<keyword evidence="2" id="KW-1185">Reference proteome</keyword>
<reference evidence="2" key="1">
    <citation type="submission" date="2012-07" db="EMBL/GenBank/DDBJ databases">
        <title>Genome of the Chinese tree shrew, a rising model animal genetically related to primates.</title>
        <authorList>
            <person name="Zhang G."/>
            <person name="Fan Y."/>
            <person name="Yao Y."/>
            <person name="Huang Z."/>
        </authorList>
    </citation>
    <scope>NUCLEOTIDE SEQUENCE [LARGE SCALE GENOMIC DNA]</scope>
</reference>
<protein>
    <submittedName>
        <fullName evidence="1">Uncharacterized protein</fullName>
    </submittedName>
</protein>
<proteinExistence type="predicted"/>
<gene>
    <name evidence="1" type="ORF">TREES_T100020651</name>
</gene>
<dbReference type="AlphaFoldDB" id="L9KLD3"/>
<accession>L9KLD3</accession>
<sequence>MNDTFAYFSKFVLQISKTNHFNTKLHILSLGENFISIMPKAIVQRRYLLKTILSNISMGHRASCDCRLPPNRFLLPELVLGVNRTTVNELFGFFVAFEKLKAREKECFYGMNSSLPHRGASSAVSGPKGDPEISPLRVSGDQMMVMSTAM</sequence>
<evidence type="ECO:0000313" key="2">
    <source>
        <dbReference type="Proteomes" id="UP000011518"/>
    </source>
</evidence>
<reference evidence="2" key="2">
    <citation type="journal article" date="2013" name="Nat. Commun.">
        <title>Genome of the Chinese tree shrew.</title>
        <authorList>
            <person name="Fan Y."/>
            <person name="Huang Z.Y."/>
            <person name="Cao C.C."/>
            <person name="Chen C.S."/>
            <person name="Chen Y.X."/>
            <person name="Fan D.D."/>
            <person name="He J."/>
            <person name="Hou H.L."/>
            <person name="Hu L."/>
            <person name="Hu X.T."/>
            <person name="Jiang X.T."/>
            <person name="Lai R."/>
            <person name="Lang Y.S."/>
            <person name="Liang B."/>
            <person name="Liao S.G."/>
            <person name="Mu D."/>
            <person name="Ma Y.Y."/>
            <person name="Niu Y.Y."/>
            <person name="Sun X.Q."/>
            <person name="Xia J.Q."/>
            <person name="Xiao J."/>
            <person name="Xiong Z.Q."/>
            <person name="Xu L."/>
            <person name="Yang L."/>
            <person name="Zhang Y."/>
            <person name="Zhao W."/>
            <person name="Zhao X.D."/>
            <person name="Zheng Y.T."/>
            <person name="Zhou J.M."/>
            <person name="Zhu Y.B."/>
            <person name="Zhang G.J."/>
            <person name="Wang J."/>
            <person name="Yao Y.G."/>
        </authorList>
    </citation>
    <scope>NUCLEOTIDE SEQUENCE [LARGE SCALE GENOMIC DNA]</scope>
</reference>
<name>L9KLD3_TUPCH</name>
<organism evidence="1 2">
    <name type="scientific">Tupaia chinensis</name>
    <name type="common">Chinese tree shrew</name>
    <name type="synonym">Tupaia belangeri chinensis</name>
    <dbReference type="NCBI Taxonomy" id="246437"/>
    <lineage>
        <taxon>Eukaryota</taxon>
        <taxon>Metazoa</taxon>
        <taxon>Chordata</taxon>
        <taxon>Craniata</taxon>
        <taxon>Vertebrata</taxon>
        <taxon>Euteleostomi</taxon>
        <taxon>Mammalia</taxon>
        <taxon>Eutheria</taxon>
        <taxon>Euarchontoglires</taxon>
        <taxon>Scandentia</taxon>
        <taxon>Tupaiidae</taxon>
        <taxon>Tupaia</taxon>
    </lineage>
</organism>
<dbReference type="EMBL" id="KB320773">
    <property type="protein sequence ID" value="ELW63556.1"/>
    <property type="molecule type" value="Genomic_DNA"/>
</dbReference>